<accession>A0ABD3FPB7</accession>
<comment type="caution">
    <text evidence="1">The sequence shown here is derived from an EMBL/GenBank/DDBJ whole genome shotgun (WGS) entry which is preliminary data.</text>
</comment>
<reference evidence="1 2" key="1">
    <citation type="submission" date="2024-09" db="EMBL/GenBank/DDBJ databases">
        <title>Genome sequencing and assembly of Phytophthora oleae, isolate VK10A, causative agent of rot of olive drupes.</title>
        <authorList>
            <person name="Conti Taguali S."/>
            <person name="Riolo M."/>
            <person name="La Spada F."/>
            <person name="Cacciola S.O."/>
            <person name="Dionisio G."/>
        </authorList>
    </citation>
    <scope>NUCLEOTIDE SEQUENCE [LARGE SCALE GENOMIC DNA]</scope>
    <source>
        <strain evidence="1 2">VK10A</strain>
    </source>
</reference>
<gene>
    <name evidence="1" type="ORF">V7S43_006057</name>
</gene>
<organism evidence="1 2">
    <name type="scientific">Phytophthora oleae</name>
    <dbReference type="NCBI Taxonomy" id="2107226"/>
    <lineage>
        <taxon>Eukaryota</taxon>
        <taxon>Sar</taxon>
        <taxon>Stramenopiles</taxon>
        <taxon>Oomycota</taxon>
        <taxon>Peronosporomycetes</taxon>
        <taxon>Peronosporales</taxon>
        <taxon>Peronosporaceae</taxon>
        <taxon>Phytophthora</taxon>
    </lineage>
</organism>
<evidence type="ECO:0000313" key="1">
    <source>
        <dbReference type="EMBL" id="KAL3668762.1"/>
    </source>
</evidence>
<dbReference type="AlphaFoldDB" id="A0ABD3FPB7"/>
<keyword evidence="2" id="KW-1185">Reference proteome</keyword>
<protein>
    <submittedName>
        <fullName evidence="1">Uncharacterized protein</fullName>
    </submittedName>
</protein>
<evidence type="ECO:0000313" key="2">
    <source>
        <dbReference type="Proteomes" id="UP001632037"/>
    </source>
</evidence>
<name>A0ABD3FPB7_9STRA</name>
<sequence length="444" mass="50319">MGADKRVFLISNLHRDTGDSVTNDITVTLPDAIFSGRVDAINMKHLYLDFATETLGPSNYDLTVTYPETSPPVRVVLDIKSYHARLVQTDSDLALLIASSINAALGTTTFQVYFNPIITANQDIYRDNSDMLSSYTIFTDNGANFVLDFSSKTSIGPLKIGFGNGVYRKHHSYLGGNIPPIYSYESIYISNQAYDPTYKQYDQATDLACKMDLYDSNNVRITNYLDPRDATISLPIVRGYIRNVSILVQYLETELNRYSNSFTPATTFSVAFDFRTYRFTITNSQGAMFGIGFRFDRDDGSNNYGSLHRHLGFRKRIYLGYHSITSETTAKIFDHAYIGEYIFVCSDLIKSNYDASLIVTESAGSVSLYESIFAIRVAQIVDGSYSLRFENEHRVKINASLLAKQYNKNTLDPKRINFYLKVSSGRHIKLNTQWTIKFEIEYTN</sequence>
<dbReference type="EMBL" id="JBIMZQ010000010">
    <property type="protein sequence ID" value="KAL3668762.1"/>
    <property type="molecule type" value="Genomic_DNA"/>
</dbReference>
<proteinExistence type="predicted"/>
<dbReference type="Proteomes" id="UP001632037">
    <property type="component" value="Unassembled WGS sequence"/>
</dbReference>